<evidence type="ECO:0000259" key="3">
    <source>
        <dbReference type="Pfam" id="PF03949"/>
    </source>
</evidence>
<dbReference type="InterPro" id="IPR012302">
    <property type="entry name" value="Malic_NAD-bd"/>
</dbReference>
<comment type="caution">
    <text evidence="4">The sequence shown here is derived from an EMBL/GenBank/DDBJ whole genome shotgun (WGS) entry which is preliminary data.</text>
</comment>
<evidence type="ECO:0000313" key="4">
    <source>
        <dbReference type="EMBL" id="GIQ92418.1"/>
    </source>
</evidence>
<name>A0A9K3DAX4_9EUKA</name>
<evidence type="ECO:0000256" key="2">
    <source>
        <dbReference type="ARBA" id="ARBA00023002"/>
    </source>
</evidence>
<dbReference type="Pfam" id="PF03949">
    <property type="entry name" value="Malic_M"/>
    <property type="match status" value="1"/>
</dbReference>
<dbReference type="EMBL" id="BDIP01009659">
    <property type="protein sequence ID" value="GIQ92418.1"/>
    <property type="molecule type" value="Genomic_DNA"/>
</dbReference>
<proteinExistence type="predicted"/>
<evidence type="ECO:0000313" key="5">
    <source>
        <dbReference type="Proteomes" id="UP000265618"/>
    </source>
</evidence>
<dbReference type="SUPFAM" id="SSF51735">
    <property type="entry name" value="NAD(P)-binding Rossmann-fold domains"/>
    <property type="match status" value="1"/>
</dbReference>
<dbReference type="GO" id="GO:0006108">
    <property type="term" value="P:malate metabolic process"/>
    <property type="evidence" value="ECO:0007669"/>
    <property type="project" value="TreeGrafter"/>
</dbReference>
<dbReference type="AlphaFoldDB" id="A0A9K3DAX4"/>
<sequence length="91" mass="9647">LSTIPGAFTTEMIHYVDDCHETSPIVLALSNPTSKCEIHPQQAINACPGVFYGSGSPFPKSTMPDGSKLDTAQANNLYVFPGIGLGAYICK</sequence>
<feature type="non-terminal residue" evidence="4">
    <location>
        <position position="1"/>
    </location>
</feature>
<evidence type="ECO:0000256" key="1">
    <source>
        <dbReference type="ARBA" id="ARBA00001946"/>
    </source>
</evidence>
<gene>
    <name evidence="4" type="ORF">KIPB_016180</name>
</gene>
<dbReference type="Gene3D" id="3.40.50.720">
    <property type="entry name" value="NAD(P)-binding Rossmann-like Domain"/>
    <property type="match status" value="1"/>
</dbReference>
<feature type="non-terminal residue" evidence="4">
    <location>
        <position position="91"/>
    </location>
</feature>
<comment type="cofactor">
    <cofactor evidence="1">
        <name>Mg(2+)</name>
        <dbReference type="ChEBI" id="CHEBI:18420"/>
    </cofactor>
</comment>
<dbReference type="PANTHER" id="PTHR23406">
    <property type="entry name" value="MALIC ENZYME-RELATED"/>
    <property type="match status" value="1"/>
</dbReference>
<accession>A0A9K3DAX4</accession>
<reference evidence="4 5" key="1">
    <citation type="journal article" date="2018" name="PLoS ONE">
        <title>The draft genome of Kipferlia bialata reveals reductive genome evolution in fornicate parasites.</title>
        <authorList>
            <person name="Tanifuji G."/>
            <person name="Takabayashi S."/>
            <person name="Kume K."/>
            <person name="Takagi M."/>
            <person name="Nakayama T."/>
            <person name="Kamikawa R."/>
            <person name="Inagaki Y."/>
            <person name="Hashimoto T."/>
        </authorList>
    </citation>
    <scope>NUCLEOTIDE SEQUENCE [LARGE SCALE GENOMIC DNA]</scope>
    <source>
        <strain evidence="4">NY0173</strain>
    </source>
</reference>
<dbReference type="GO" id="GO:0005739">
    <property type="term" value="C:mitochondrion"/>
    <property type="evidence" value="ECO:0007669"/>
    <property type="project" value="TreeGrafter"/>
</dbReference>
<keyword evidence="2" id="KW-0560">Oxidoreductase</keyword>
<dbReference type="OrthoDB" id="5365701at2759"/>
<feature type="domain" description="Malic enzyme NAD-binding" evidence="3">
    <location>
        <begin position="1"/>
        <end position="90"/>
    </location>
</feature>
<protein>
    <recommendedName>
        <fullName evidence="3">Malic enzyme NAD-binding domain-containing protein</fullName>
    </recommendedName>
</protein>
<dbReference type="GO" id="GO:0004471">
    <property type="term" value="F:malate dehydrogenase (decarboxylating) (NAD+) activity"/>
    <property type="evidence" value="ECO:0007669"/>
    <property type="project" value="TreeGrafter"/>
</dbReference>
<dbReference type="InterPro" id="IPR036291">
    <property type="entry name" value="NAD(P)-bd_dom_sf"/>
</dbReference>
<dbReference type="PANTHER" id="PTHR23406:SF32">
    <property type="entry name" value="NADP-DEPENDENT MALIC ENZYME"/>
    <property type="match status" value="1"/>
</dbReference>
<keyword evidence="5" id="KW-1185">Reference proteome</keyword>
<dbReference type="GO" id="GO:0051287">
    <property type="term" value="F:NAD binding"/>
    <property type="evidence" value="ECO:0007669"/>
    <property type="project" value="InterPro"/>
</dbReference>
<dbReference type="Proteomes" id="UP000265618">
    <property type="component" value="Unassembled WGS sequence"/>
</dbReference>
<organism evidence="4 5">
    <name type="scientific">Kipferlia bialata</name>
    <dbReference type="NCBI Taxonomy" id="797122"/>
    <lineage>
        <taxon>Eukaryota</taxon>
        <taxon>Metamonada</taxon>
        <taxon>Carpediemonas-like organisms</taxon>
        <taxon>Kipferlia</taxon>
    </lineage>
</organism>